<accession>A0A7W4JR07</accession>
<dbReference type="EMBL" id="JABEQF010000003">
    <property type="protein sequence ID" value="MBB2189187.1"/>
    <property type="molecule type" value="Genomic_DNA"/>
</dbReference>
<dbReference type="RefSeq" id="WP_183118380.1">
    <property type="nucleotide sequence ID" value="NZ_JABEQF010000003.1"/>
</dbReference>
<comment type="caution">
    <text evidence="1">The sequence shown here is derived from an EMBL/GenBank/DDBJ whole genome shotgun (WGS) entry which is preliminary data.</text>
</comment>
<organism evidence="1 2">
    <name type="scientific">Gluconacetobacter azotocaptans</name>
    <dbReference type="NCBI Taxonomy" id="142834"/>
    <lineage>
        <taxon>Bacteria</taxon>
        <taxon>Pseudomonadati</taxon>
        <taxon>Pseudomonadota</taxon>
        <taxon>Alphaproteobacteria</taxon>
        <taxon>Acetobacterales</taxon>
        <taxon>Acetobacteraceae</taxon>
        <taxon>Gluconacetobacter</taxon>
    </lineage>
</organism>
<dbReference type="Proteomes" id="UP000555756">
    <property type="component" value="Unassembled WGS sequence"/>
</dbReference>
<evidence type="ECO:0000313" key="2">
    <source>
        <dbReference type="Proteomes" id="UP000555756"/>
    </source>
</evidence>
<evidence type="ECO:0000313" key="1">
    <source>
        <dbReference type="EMBL" id="MBB2189187.1"/>
    </source>
</evidence>
<gene>
    <name evidence="1" type="ORF">HLH34_04310</name>
</gene>
<reference evidence="1 2" key="1">
    <citation type="submission" date="2020-04" db="EMBL/GenBank/DDBJ databases">
        <title>Description of novel Gluconacetobacter.</title>
        <authorList>
            <person name="Sombolestani A."/>
        </authorList>
    </citation>
    <scope>NUCLEOTIDE SEQUENCE [LARGE SCALE GENOMIC DNA]</scope>
    <source>
        <strain evidence="1 2">LMG 21311</strain>
    </source>
</reference>
<dbReference type="AlphaFoldDB" id="A0A7W4JR07"/>
<name>A0A7W4JR07_9PROT</name>
<sequence length="93" mass="10303">MPETGDKTIRQMQIRLQKLDTEVLFLRTVVTELLLAMPPKIITSIQGRVAAAEQTKPRVITAGPDAENAQLDATRCASFWSAILHGVESRRDS</sequence>
<evidence type="ECO:0008006" key="3">
    <source>
        <dbReference type="Google" id="ProtNLM"/>
    </source>
</evidence>
<keyword evidence="2" id="KW-1185">Reference proteome</keyword>
<proteinExistence type="predicted"/>
<protein>
    <recommendedName>
        <fullName evidence="3">Transposase</fullName>
    </recommendedName>
</protein>